<name>A0AAD7TFC9_9TELE</name>
<evidence type="ECO:0000256" key="1">
    <source>
        <dbReference type="SAM" id="MobiDB-lite"/>
    </source>
</evidence>
<feature type="transmembrane region" description="Helical" evidence="2">
    <location>
        <begin position="6"/>
        <end position="26"/>
    </location>
</feature>
<accession>A0AAD7TFC9</accession>
<organism evidence="3 4">
    <name type="scientific">Aldrovandia affinis</name>
    <dbReference type="NCBI Taxonomy" id="143900"/>
    <lineage>
        <taxon>Eukaryota</taxon>
        <taxon>Metazoa</taxon>
        <taxon>Chordata</taxon>
        <taxon>Craniata</taxon>
        <taxon>Vertebrata</taxon>
        <taxon>Euteleostomi</taxon>
        <taxon>Actinopterygii</taxon>
        <taxon>Neopterygii</taxon>
        <taxon>Teleostei</taxon>
        <taxon>Notacanthiformes</taxon>
        <taxon>Halosauridae</taxon>
        <taxon>Aldrovandia</taxon>
    </lineage>
</organism>
<keyword evidence="4" id="KW-1185">Reference proteome</keyword>
<evidence type="ECO:0000313" key="4">
    <source>
        <dbReference type="Proteomes" id="UP001221898"/>
    </source>
</evidence>
<feature type="compositionally biased region" description="Polar residues" evidence="1">
    <location>
        <begin position="47"/>
        <end position="58"/>
    </location>
</feature>
<protein>
    <recommendedName>
        <fullName evidence="5">Transmembrane protein</fullName>
    </recommendedName>
</protein>
<sequence>MLHPIMFGIVTTNVSITIWYWVFILTEAFSKKIELSAQCSRPLLLPNTGTPTQLQAQTGLPPPTPVRRRDEHSPVEEVGQETSKDTEHRADLTLTESNGRFAPLTYGPISATSSASPAYSKNGNSLKKTHTLILRHRLGEGLKLGGGGGEVSTMETNLGPPVPREDSFFKNYKPPARDAITLPNYMIYFILASVVVFMALYAIIRHVIKDLIHDLADWLFGEQPPDMMVSLWENKDKFKVDWCPETSPELEELARREEVQVVMEGNKNVPAIWVISDATEPCSPCTGPKVAFGKISQTQIKHTHRRCHRHRL</sequence>
<evidence type="ECO:0008006" key="5">
    <source>
        <dbReference type="Google" id="ProtNLM"/>
    </source>
</evidence>
<keyword evidence="2" id="KW-0812">Transmembrane</keyword>
<dbReference type="EMBL" id="JAINUG010000001">
    <property type="protein sequence ID" value="KAJ8418956.1"/>
    <property type="molecule type" value="Genomic_DNA"/>
</dbReference>
<keyword evidence="2" id="KW-0472">Membrane</keyword>
<feature type="transmembrane region" description="Helical" evidence="2">
    <location>
        <begin position="185"/>
        <end position="204"/>
    </location>
</feature>
<evidence type="ECO:0000313" key="3">
    <source>
        <dbReference type="EMBL" id="KAJ8418956.1"/>
    </source>
</evidence>
<dbReference type="Proteomes" id="UP001221898">
    <property type="component" value="Unassembled WGS sequence"/>
</dbReference>
<gene>
    <name evidence="3" type="ORF">AAFF_G00004550</name>
</gene>
<feature type="region of interest" description="Disordered" evidence="1">
    <location>
        <begin position="46"/>
        <end position="94"/>
    </location>
</feature>
<reference evidence="3" key="1">
    <citation type="journal article" date="2023" name="Science">
        <title>Genome structures resolve the early diversification of teleost fishes.</title>
        <authorList>
            <person name="Parey E."/>
            <person name="Louis A."/>
            <person name="Montfort J."/>
            <person name="Bouchez O."/>
            <person name="Roques C."/>
            <person name="Iampietro C."/>
            <person name="Lluch J."/>
            <person name="Castinel A."/>
            <person name="Donnadieu C."/>
            <person name="Desvignes T."/>
            <person name="Floi Bucao C."/>
            <person name="Jouanno E."/>
            <person name="Wen M."/>
            <person name="Mejri S."/>
            <person name="Dirks R."/>
            <person name="Jansen H."/>
            <person name="Henkel C."/>
            <person name="Chen W.J."/>
            <person name="Zahm M."/>
            <person name="Cabau C."/>
            <person name="Klopp C."/>
            <person name="Thompson A.W."/>
            <person name="Robinson-Rechavi M."/>
            <person name="Braasch I."/>
            <person name="Lecointre G."/>
            <person name="Bobe J."/>
            <person name="Postlethwait J.H."/>
            <person name="Berthelot C."/>
            <person name="Roest Crollius H."/>
            <person name="Guiguen Y."/>
        </authorList>
    </citation>
    <scope>NUCLEOTIDE SEQUENCE</scope>
    <source>
        <strain evidence="3">NC1722</strain>
    </source>
</reference>
<keyword evidence="2" id="KW-1133">Transmembrane helix</keyword>
<evidence type="ECO:0000256" key="2">
    <source>
        <dbReference type="SAM" id="Phobius"/>
    </source>
</evidence>
<feature type="compositionally biased region" description="Basic and acidic residues" evidence="1">
    <location>
        <begin position="82"/>
        <end position="91"/>
    </location>
</feature>
<comment type="caution">
    <text evidence="3">The sequence shown here is derived from an EMBL/GenBank/DDBJ whole genome shotgun (WGS) entry which is preliminary data.</text>
</comment>
<dbReference type="AlphaFoldDB" id="A0AAD7TFC9"/>
<proteinExistence type="predicted"/>